<dbReference type="PANTHER" id="PTHR33064:SF37">
    <property type="entry name" value="RIBONUCLEASE H"/>
    <property type="match status" value="1"/>
</dbReference>
<evidence type="ECO:0000313" key="2">
    <source>
        <dbReference type="EMBL" id="KNZ64186.1"/>
    </source>
</evidence>
<dbReference type="SUPFAM" id="SSF56672">
    <property type="entry name" value="DNA/RNA polymerases"/>
    <property type="match status" value="1"/>
</dbReference>
<dbReference type="InterPro" id="IPR041577">
    <property type="entry name" value="RT_RNaseH_2"/>
</dbReference>
<dbReference type="PANTHER" id="PTHR33064">
    <property type="entry name" value="POL PROTEIN"/>
    <property type="match status" value="1"/>
</dbReference>
<proteinExistence type="predicted"/>
<dbReference type="Gene3D" id="3.30.70.270">
    <property type="match status" value="1"/>
</dbReference>
<dbReference type="Proteomes" id="UP000037035">
    <property type="component" value="Unassembled WGS sequence"/>
</dbReference>
<feature type="non-terminal residue" evidence="2">
    <location>
        <position position="176"/>
    </location>
</feature>
<dbReference type="EMBL" id="LAVV01000641">
    <property type="protein sequence ID" value="KNZ64186.1"/>
    <property type="molecule type" value="Genomic_DNA"/>
</dbReference>
<evidence type="ECO:0000259" key="1">
    <source>
        <dbReference type="Pfam" id="PF17919"/>
    </source>
</evidence>
<dbReference type="InterPro" id="IPR043128">
    <property type="entry name" value="Rev_trsase/Diguanyl_cyclase"/>
</dbReference>
<dbReference type="AlphaFoldDB" id="A0A0L6VU31"/>
<gene>
    <name evidence="2" type="ORF">VP01_10578g1</name>
</gene>
<dbReference type="InterPro" id="IPR051320">
    <property type="entry name" value="Viral_Replic_Matur_Polypro"/>
</dbReference>
<feature type="domain" description="Reverse transcriptase/retrotransposon-derived protein RNase H-like" evidence="1">
    <location>
        <begin position="91"/>
        <end position="175"/>
    </location>
</feature>
<dbReference type="OrthoDB" id="3018369at2759"/>
<name>A0A0L6VU31_9BASI</name>
<dbReference type="VEuPathDB" id="FungiDB:VP01_10578g1"/>
<accession>A0A0L6VU31</accession>
<organism evidence="2 3">
    <name type="scientific">Puccinia sorghi</name>
    <dbReference type="NCBI Taxonomy" id="27349"/>
    <lineage>
        <taxon>Eukaryota</taxon>
        <taxon>Fungi</taxon>
        <taxon>Dikarya</taxon>
        <taxon>Basidiomycota</taxon>
        <taxon>Pucciniomycotina</taxon>
        <taxon>Pucciniomycetes</taxon>
        <taxon>Pucciniales</taxon>
        <taxon>Pucciniaceae</taxon>
        <taxon>Puccinia</taxon>
    </lineage>
</organism>
<reference evidence="2 3" key="1">
    <citation type="submission" date="2015-08" db="EMBL/GenBank/DDBJ databases">
        <title>Next Generation Sequencing and Analysis of the Genome of Puccinia sorghi L Schw, the Causal Agent of Maize Common Rust.</title>
        <authorList>
            <person name="Rochi L."/>
            <person name="Burguener G."/>
            <person name="Darino M."/>
            <person name="Turjanski A."/>
            <person name="Kreff E."/>
            <person name="Dieguez M.J."/>
            <person name="Sacco F."/>
        </authorList>
    </citation>
    <scope>NUCLEOTIDE SEQUENCE [LARGE SCALE GENOMIC DNA]</scope>
    <source>
        <strain evidence="2 3">RO10H11247</strain>
    </source>
</reference>
<comment type="caution">
    <text evidence="2">The sequence shown here is derived from an EMBL/GenBank/DDBJ whole genome shotgun (WGS) entry which is preliminary data.</text>
</comment>
<dbReference type="Pfam" id="PF17919">
    <property type="entry name" value="RT_RNaseH_2"/>
    <property type="match status" value="1"/>
</dbReference>
<dbReference type="InterPro" id="IPR043502">
    <property type="entry name" value="DNA/RNA_pol_sf"/>
</dbReference>
<keyword evidence="3" id="KW-1185">Reference proteome</keyword>
<protein>
    <recommendedName>
        <fullName evidence="1">Reverse transcriptase/retrotransposon-derived protein RNase H-like domain-containing protein</fullName>
    </recommendedName>
</protein>
<sequence length="176" mass="20009">MEFGMVIFADLVKVYVVVYLDAILVYSKNFDDHFYSKLSRCKFHNSSLQFLGDIFASNSISMDPAKCQKVLYWPQPMSVKTLQGFLALNESNALKKAFTTAPILAHFSELARNLIETNASDYAVAGVTSQYSSSNLLHPVAFESQKLHNSELNYKIHDKELLEISFCLQKWCSYLL</sequence>
<evidence type="ECO:0000313" key="3">
    <source>
        <dbReference type="Proteomes" id="UP000037035"/>
    </source>
</evidence>